<accession>A0A6V7EQN8</accession>
<reference evidence="1 2" key="1">
    <citation type="submission" date="2020-07" db="EMBL/GenBank/DDBJ databases">
        <authorList>
            <person name="Pothier F. J."/>
        </authorList>
    </citation>
    <scope>NUCLEOTIDE SEQUENCE [LARGE SCALE GENOMIC DNA]</scope>
    <source>
        <strain evidence="1 2">CFBP 498</strain>
    </source>
</reference>
<dbReference type="AlphaFoldDB" id="A0A6V7EQN8"/>
<evidence type="ECO:0008006" key="3">
    <source>
        <dbReference type="Google" id="ProtNLM"/>
    </source>
</evidence>
<dbReference type="EMBL" id="LR828257">
    <property type="protein sequence ID" value="CAD0353538.1"/>
    <property type="molecule type" value="Genomic_DNA"/>
</dbReference>
<dbReference type="Proteomes" id="UP000515406">
    <property type="component" value="Chromosome"/>
</dbReference>
<gene>
    <name evidence="1" type="ORF">CFBP498_38410</name>
</gene>
<keyword evidence="2" id="KW-1185">Reference proteome</keyword>
<sequence length="216" mass="24112">MKERPILFNGAMVRAILAGAKTQTRRAVKQLADATGVKSVYQRPSGSFIGCHLPGDAGVGVTNPFPCPFGQPGDRLWVRETWMDLMGTSIEHRDMETGKQTRYAYGSESPRGSASDEARKDFGLKWRPSIHMPRSACRLLLEITDVRVERLQAISEADAIAEGIERHDEDGITYYGPYGHGDARPDQAFRDIWTSTGGDWDANPWVWVISFKRIEA</sequence>
<dbReference type="EMBL" id="LR828257">
    <property type="protein sequence ID" value="CAD0353533.1"/>
    <property type="molecule type" value="Genomic_DNA"/>
</dbReference>
<proteinExistence type="predicted"/>
<evidence type="ECO:0000313" key="1">
    <source>
        <dbReference type="EMBL" id="CAD0353533.1"/>
    </source>
</evidence>
<name>A0A6V7EQN8_9XANT</name>
<protein>
    <recommendedName>
        <fullName evidence="3">Morphogenetic protein</fullName>
    </recommendedName>
</protein>
<evidence type="ECO:0000313" key="2">
    <source>
        <dbReference type="Proteomes" id="UP000515406"/>
    </source>
</evidence>
<organism evidence="1 2">
    <name type="scientific">Xanthomonas hortorum pv. vitians</name>
    <dbReference type="NCBI Taxonomy" id="83224"/>
    <lineage>
        <taxon>Bacteria</taxon>
        <taxon>Pseudomonadati</taxon>
        <taxon>Pseudomonadota</taxon>
        <taxon>Gammaproteobacteria</taxon>
        <taxon>Lysobacterales</taxon>
        <taxon>Lysobacteraceae</taxon>
        <taxon>Xanthomonas</taxon>
    </lineage>
</organism>
<dbReference type="RefSeq" id="WP_074057835.1">
    <property type="nucleotide sequence ID" value="NZ_JAJTZG010000093.1"/>
</dbReference>